<evidence type="ECO:0000313" key="3">
    <source>
        <dbReference type="Proteomes" id="UP001500831"/>
    </source>
</evidence>
<sequence>MARGAPLDAARLYRRALETASAGARRHGTADEGVAFREIAEVIGHHLSLPAVSIPPEQAPDHFGWFSFAVSADNPTSSSVTRDGAGAQALPAEHDHLRAPDPIRRGMTRPQPSGGDSSMASAYA</sequence>
<reference evidence="3" key="1">
    <citation type="journal article" date="2019" name="Int. J. Syst. Evol. Microbiol.">
        <title>The Global Catalogue of Microorganisms (GCM) 10K type strain sequencing project: providing services to taxonomists for standard genome sequencing and annotation.</title>
        <authorList>
            <consortium name="The Broad Institute Genomics Platform"/>
            <consortium name="The Broad Institute Genome Sequencing Center for Infectious Disease"/>
            <person name="Wu L."/>
            <person name="Ma J."/>
        </authorList>
    </citation>
    <scope>NUCLEOTIDE SEQUENCE [LARGE SCALE GENOMIC DNA]</scope>
    <source>
        <strain evidence="3">JCM 6242</strain>
    </source>
</reference>
<name>A0ABP6IUK4_9ACTN</name>
<feature type="compositionally biased region" description="Basic and acidic residues" evidence="1">
    <location>
        <begin position="92"/>
        <end position="104"/>
    </location>
</feature>
<dbReference type="EMBL" id="BAAAVI010000103">
    <property type="protein sequence ID" value="GAA2910207.1"/>
    <property type="molecule type" value="Genomic_DNA"/>
</dbReference>
<keyword evidence="3" id="KW-1185">Reference proteome</keyword>
<evidence type="ECO:0000313" key="2">
    <source>
        <dbReference type="EMBL" id="GAA2910207.1"/>
    </source>
</evidence>
<gene>
    <name evidence="2" type="ORF">GCM10010517_76670</name>
</gene>
<accession>A0ABP6IUK4</accession>
<comment type="caution">
    <text evidence="2">The sequence shown here is derived from an EMBL/GenBank/DDBJ whole genome shotgun (WGS) entry which is preliminary data.</text>
</comment>
<organism evidence="2 3">
    <name type="scientific">Streptosporangium fragile</name>
    <dbReference type="NCBI Taxonomy" id="46186"/>
    <lineage>
        <taxon>Bacteria</taxon>
        <taxon>Bacillati</taxon>
        <taxon>Actinomycetota</taxon>
        <taxon>Actinomycetes</taxon>
        <taxon>Streptosporangiales</taxon>
        <taxon>Streptosporangiaceae</taxon>
        <taxon>Streptosporangium</taxon>
    </lineage>
</organism>
<proteinExistence type="predicted"/>
<evidence type="ECO:0000256" key="1">
    <source>
        <dbReference type="SAM" id="MobiDB-lite"/>
    </source>
</evidence>
<protein>
    <submittedName>
        <fullName evidence="2">Uncharacterized protein</fullName>
    </submittedName>
</protein>
<feature type="compositionally biased region" description="Polar residues" evidence="1">
    <location>
        <begin position="110"/>
        <end position="124"/>
    </location>
</feature>
<dbReference type="Proteomes" id="UP001500831">
    <property type="component" value="Unassembled WGS sequence"/>
</dbReference>
<dbReference type="RefSeq" id="WP_344981724.1">
    <property type="nucleotide sequence ID" value="NZ_BAAAVI010000103.1"/>
</dbReference>
<feature type="region of interest" description="Disordered" evidence="1">
    <location>
        <begin position="74"/>
        <end position="124"/>
    </location>
</feature>